<dbReference type="AlphaFoldDB" id="A0AAV4THM8"/>
<dbReference type="Proteomes" id="UP001054945">
    <property type="component" value="Unassembled WGS sequence"/>
</dbReference>
<keyword evidence="5" id="KW-1185">Reference proteome</keyword>
<dbReference type="InterPro" id="IPR003591">
    <property type="entry name" value="Leu-rich_rpt_typical-subtyp"/>
</dbReference>
<organism evidence="4 5">
    <name type="scientific">Caerostris extrusa</name>
    <name type="common">Bark spider</name>
    <name type="synonym">Caerostris bankana</name>
    <dbReference type="NCBI Taxonomy" id="172846"/>
    <lineage>
        <taxon>Eukaryota</taxon>
        <taxon>Metazoa</taxon>
        <taxon>Ecdysozoa</taxon>
        <taxon>Arthropoda</taxon>
        <taxon>Chelicerata</taxon>
        <taxon>Arachnida</taxon>
        <taxon>Araneae</taxon>
        <taxon>Araneomorphae</taxon>
        <taxon>Entelegynae</taxon>
        <taxon>Araneoidea</taxon>
        <taxon>Araneidae</taxon>
        <taxon>Caerostris</taxon>
    </lineage>
</organism>
<keyword evidence="3" id="KW-0677">Repeat</keyword>
<dbReference type="SUPFAM" id="SSF52058">
    <property type="entry name" value="L domain-like"/>
    <property type="match status" value="1"/>
</dbReference>
<keyword evidence="1" id="KW-0433">Leucine-rich repeat</keyword>
<evidence type="ECO:0000256" key="2">
    <source>
        <dbReference type="ARBA" id="ARBA00022729"/>
    </source>
</evidence>
<dbReference type="InterPro" id="IPR050328">
    <property type="entry name" value="Dev_Immune_Receptor"/>
</dbReference>
<dbReference type="SMART" id="SM00369">
    <property type="entry name" value="LRR_TYP"/>
    <property type="match status" value="3"/>
</dbReference>
<gene>
    <name evidence="4" type="ORF">CEXT_561301</name>
</gene>
<sequence>MVLIASAHFYSNRKLSLHQKLQVFPHWGSRSNHHSSRRQTVFVKVSDLNVLYGNKITDLSNGIFKGLSSLQLLLLNANKISCLRKDTFGDLHNLNLLSLYDNNIQSLANGTFNSLHNIQTLVPIKVMTSALRMATAIAVNIVSSCPIERGPVPILKTLWDRLLKSLCPTSLFTNTTERRSHNQTKCPTLYFPAPAWSLQHINERFTHTKCLN</sequence>
<name>A0AAV4THM8_CAEEX</name>
<evidence type="ECO:0000313" key="4">
    <source>
        <dbReference type="EMBL" id="GIY44255.1"/>
    </source>
</evidence>
<evidence type="ECO:0000256" key="1">
    <source>
        <dbReference type="ARBA" id="ARBA00022614"/>
    </source>
</evidence>
<dbReference type="PANTHER" id="PTHR24373">
    <property type="entry name" value="SLIT RELATED LEUCINE-RICH REPEAT NEURONAL PROTEIN"/>
    <property type="match status" value="1"/>
</dbReference>
<dbReference type="Pfam" id="PF13855">
    <property type="entry name" value="LRR_8"/>
    <property type="match status" value="1"/>
</dbReference>
<evidence type="ECO:0000313" key="5">
    <source>
        <dbReference type="Proteomes" id="UP001054945"/>
    </source>
</evidence>
<dbReference type="InterPro" id="IPR001611">
    <property type="entry name" value="Leu-rich_rpt"/>
</dbReference>
<proteinExistence type="predicted"/>
<dbReference type="EMBL" id="BPLR01011115">
    <property type="protein sequence ID" value="GIY44255.1"/>
    <property type="molecule type" value="Genomic_DNA"/>
</dbReference>
<reference evidence="4 5" key="1">
    <citation type="submission" date="2021-06" db="EMBL/GenBank/DDBJ databases">
        <title>Caerostris extrusa draft genome.</title>
        <authorList>
            <person name="Kono N."/>
            <person name="Arakawa K."/>
        </authorList>
    </citation>
    <scope>NUCLEOTIDE SEQUENCE [LARGE SCALE GENOMIC DNA]</scope>
</reference>
<accession>A0AAV4THM8</accession>
<protein>
    <submittedName>
        <fullName evidence="4">Uncharacterized protein</fullName>
    </submittedName>
</protein>
<dbReference type="PANTHER" id="PTHR24373:SF275">
    <property type="entry name" value="TIR DOMAIN-CONTAINING PROTEIN"/>
    <property type="match status" value="1"/>
</dbReference>
<dbReference type="InterPro" id="IPR032675">
    <property type="entry name" value="LRR_dom_sf"/>
</dbReference>
<evidence type="ECO:0000256" key="3">
    <source>
        <dbReference type="ARBA" id="ARBA00022737"/>
    </source>
</evidence>
<comment type="caution">
    <text evidence="4">The sequence shown here is derived from an EMBL/GenBank/DDBJ whole genome shotgun (WGS) entry which is preliminary data.</text>
</comment>
<dbReference type="PROSITE" id="PS51450">
    <property type="entry name" value="LRR"/>
    <property type="match status" value="1"/>
</dbReference>
<dbReference type="Gene3D" id="3.80.10.10">
    <property type="entry name" value="Ribonuclease Inhibitor"/>
    <property type="match status" value="1"/>
</dbReference>
<keyword evidence="2" id="KW-0732">Signal</keyword>